<evidence type="ECO:0000313" key="5">
    <source>
        <dbReference type="EMBL" id="KAG6440391.1"/>
    </source>
</evidence>
<reference evidence="5" key="2">
    <citation type="submission" date="2020-12" db="EMBL/GenBank/DDBJ databases">
        <authorList>
            <person name="Kanost M."/>
        </authorList>
    </citation>
    <scope>NUCLEOTIDE SEQUENCE</scope>
</reference>
<gene>
    <name evidence="5" type="ORF">O3G_MSEX001223</name>
</gene>
<dbReference type="Proteomes" id="UP000791440">
    <property type="component" value="Unassembled WGS sequence"/>
</dbReference>
<dbReference type="InterPro" id="IPR056861">
    <property type="entry name" value="HMCN1-like_VWA"/>
</dbReference>
<accession>A0A922CBM6</accession>
<feature type="domain" description="Hemicentin-1-like von Willebrand factor A" evidence="4">
    <location>
        <begin position="1"/>
        <end position="150"/>
    </location>
</feature>
<keyword evidence="6" id="KW-1185">Reference proteome</keyword>
<evidence type="ECO:0000256" key="2">
    <source>
        <dbReference type="ARBA" id="ARBA00022525"/>
    </source>
</evidence>
<reference evidence="5" key="1">
    <citation type="journal article" date="2016" name="Insect Biochem. Mol. Biol.">
        <title>Multifaceted biological insights from a draft genome sequence of the tobacco hornworm moth, Manduca sexta.</title>
        <authorList>
            <person name="Kanost M.R."/>
            <person name="Arrese E.L."/>
            <person name="Cao X."/>
            <person name="Chen Y.R."/>
            <person name="Chellapilla S."/>
            <person name="Goldsmith M.R."/>
            <person name="Grosse-Wilde E."/>
            <person name="Heckel D.G."/>
            <person name="Herndon N."/>
            <person name="Jiang H."/>
            <person name="Papanicolaou A."/>
            <person name="Qu J."/>
            <person name="Soulages J.L."/>
            <person name="Vogel H."/>
            <person name="Walters J."/>
            <person name="Waterhouse R.M."/>
            <person name="Ahn S.J."/>
            <person name="Almeida F.C."/>
            <person name="An C."/>
            <person name="Aqrawi P."/>
            <person name="Bretschneider A."/>
            <person name="Bryant W.B."/>
            <person name="Bucks S."/>
            <person name="Chao H."/>
            <person name="Chevignon G."/>
            <person name="Christen J.M."/>
            <person name="Clarke D.F."/>
            <person name="Dittmer N.T."/>
            <person name="Ferguson L.C.F."/>
            <person name="Garavelou S."/>
            <person name="Gordon K.H.J."/>
            <person name="Gunaratna R.T."/>
            <person name="Han Y."/>
            <person name="Hauser F."/>
            <person name="He Y."/>
            <person name="Heidel-Fischer H."/>
            <person name="Hirsh A."/>
            <person name="Hu Y."/>
            <person name="Jiang H."/>
            <person name="Kalra D."/>
            <person name="Klinner C."/>
            <person name="Konig C."/>
            <person name="Kovar C."/>
            <person name="Kroll A.R."/>
            <person name="Kuwar S.S."/>
            <person name="Lee S.L."/>
            <person name="Lehman R."/>
            <person name="Li K."/>
            <person name="Li Z."/>
            <person name="Liang H."/>
            <person name="Lovelace S."/>
            <person name="Lu Z."/>
            <person name="Mansfield J.H."/>
            <person name="McCulloch K.J."/>
            <person name="Mathew T."/>
            <person name="Morton B."/>
            <person name="Muzny D.M."/>
            <person name="Neunemann D."/>
            <person name="Ongeri F."/>
            <person name="Pauchet Y."/>
            <person name="Pu L.L."/>
            <person name="Pyrousis I."/>
            <person name="Rao X.J."/>
            <person name="Redding A."/>
            <person name="Roesel C."/>
            <person name="Sanchez-Gracia A."/>
            <person name="Schaack S."/>
            <person name="Shukla A."/>
            <person name="Tetreau G."/>
            <person name="Wang Y."/>
            <person name="Xiong G.H."/>
            <person name="Traut W."/>
            <person name="Walsh T.K."/>
            <person name="Worley K.C."/>
            <person name="Wu D."/>
            <person name="Wu W."/>
            <person name="Wu Y.Q."/>
            <person name="Zhang X."/>
            <person name="Zou Z."/>
            <person name="Zucker H."/>
            <person name="Briscoe A.D."/>
            <person name="Burmester T."/>
            <person name="Clem R.J."/>
            <person name="Feyereisen R."/>
            <person name="Grimmelikhuijzen C.J.P."/>
            <person name="Hamodrakas S.J."/>
            <person name="Hansson B.S."/>
            <person name="Huguet E."/>
            <person name="Jermiin L.S."/>
            <person name="Lan Q."/>
            <person name="Lehman H.K."/>
            <person name="Lorenzen M."/>
            <person name="Merzendorfer H."/>
            <person name="Michalopoulos I."/>
            <person name="Morton D.B."/>
            <person name="Muthukrishnan S."/>
            <person name="Oakeshott J.G."/>
            <person name="Palmer W."/>
            <person name="Park Y."/>
            <person name="Passarelli A.L."/>
            <person name="Rozas J."/>
            <person name="Schwartz L.M."/>
            <person name="Smith W."/>
            <person name="Southgate A."/>
            <person name="Vilcinskas A."/>
            <person name="Vogt R."/>
            <person name="Wang P."/>
            <person name="Werren J."/>
            <person name="Yu X.Q."/>
            <person name="Zhou J.J."/>
            <person name="Brown S.J."/>
            <person name="Scherer S.E."/>
            <person name="Richards S."/>
            <person name="Blissard G.W."/>
        </authorList>
    </citation>
    <scope>NUCLEOTIDE SEQUENCE</scope>
</reference>
<sequence length="370" mass="40826">MAVDIQQVKAGIDGVFDAVLKSKSSPIENFILVSFDDSDARTAILTRDRVEFKQALSNIHADGVAGSKYSLSGIEHALEKSLPFSYLYVFTDAPAKDSLKYELIKRLAQMKSSQISFILTGKHNYEQDPDYSVYYTLARATSGLVMHVDKPDVSEIISFIGEKAEYCSSVIYNGALQPGYGQEVKFNIEEHQTDVKISAFGNRPKLEAVNNNQNVKQETEVRIDTELMIVVNLLTNEPGEYTAVMGSESATKVNIDAVKPIGFVHGFSSIKPSSLEDTVILPKSGVKSYLAVKLHQYSANVKLSKIKLLDLDGNVSLEYPVEVTDEKGGLYVTDLIDVPKEMFRIMVVGYDVNSNAIISKMGRTPIEATQ</sequence>
<comment type="caution">
    <text evidence="5">The sequence shown here is derived from an EMBL/GenBank/DDBJ whole genome shotgun (WGS) entry which is preliminary data.</text>
</comment>
<keyword evidence="2" id="KW-0964">Secreted</keyword>
<evidence type="ECO:0000256" key="3">
    <source>
        <dbReference type="ARBA" id="ARBA00022729"/>
    </source>
</evidence>
<dbReference type="PANTHER" id="PTHR14905">
    <property type="entry name" value="NG37"/>
    <property type="match status" value="1"/>
</dbReference>
<dbReference type="AlphaFoldDB" id="A0A922CBM6"/>
<dbReference type="Pfam" id="PF25106">
    <property type="entry name" value="VWA_4"/>
    <property type="match status" value="1"/>
</dbReference>
<organism evidence="5 6">
    <name type="scientific">Manduca sexta</name>
    <name type="common">Tobacco hawkmoth</name>
    <name type="synonym">Tobacco hornworm</name>
    <dbReference type="NCBI Taxonomy" id="7130"/>
    <lineage>
        <taxon>Eukaryota</taxon>
        <taxon>Metazoa</taxon>
        <taxon>Ecdysozoa</taxon>
        <taxon>Arthropoda</taxon>
        <taxon>Hexapoda</taxon>
        <taxon>Insecta</taxon>
        <taxon>Pterygota</taxon>
        <taxon>Neoptera</taxon>
        <taxon>Endopterygota</taxon>
        <taxon>Lepidoptera</taxon>
        <taxon>Glossata</taxon>
        <taxon>Ditrysia</taxon>
        <taxon>Bombycoidea</taxon>
        <taxon>Sphingidae</taxon>
        <taxon>Sphinginae</taxon>
        <taxon>Sphingini</taxon>
        <taxon>Manduca</taxon>
    </lineage>
</organism>
<protein>
    <recommendedName>
        <fullName evidence="4">Hemicentin-1-like von Willebrand factor A domain-containing protein</fullName>
    </recommendedName>
</protein>
<keyword evidence="3" id="KW-0732">Signal</keyword>
<comment type="subcellular location">
    <subcellularLocation>
        <location evidence="1">Secreted</location>
    </subcellularLocation>
</comment>
<dbReference type="EMBL" id="JH668279">
    <property type="protein sequence ID" value="KAG6440391.1"/>
    <property type="molecule type" value="Genomic_DNA"/>
</dbReference>
<evidence type="ECO:0000313" key="6">
    <source>
        <dbReference type="Proteomes" id="UP000791440"/>
    </source>
</evidence>
<dbReference type="PANTHER" id="PTHR14905:SF7">
    <property type="entry name" value="VON WILLEBRAND FACTOR A DOMAIN-CONTAINING PROTEIN 7"/>
    <property type="match status" value="1"/>
</dbReference>
<evidence type="ECO:0000259" key="4">
    <source>
        <dbReference type="Pfam" id="PF25106"/>
    </source>
</evidence>
<name>A0A922CBM6_MANSE</name>
<evidence type="ECO:0000256" key="1">
    <source>
        <dbReference type="ARBA" id="ARBA00004613"/>
    </source>
</evidence>
<proteinExistence type="predicted"/>
<dbReference type="InterPro" id="IPR052577">
    <property type="entry name" value="VWA7"/>
</dbReference>